<dbReference type="Pfam" id="PF24523">
    <property type="entry name" value="DUF7595"/>
    <property type="match status" value="1"/>
</dbReference>
<reference evidence="2" key="1">
    <citation type="submission" date="2020-05" db="EMBL/GenBank/DDBJ databases">
        <title>WGS assembly of Panicum virgatum.</title>
        <authorList>
            <person name="Lovell J.T."/>
            <person name="Jenkins J."/>
            <person name="Shu S."/>
            <person name="Juenger T.E."/>
            <person name="Schmutz J."/>
        </authorList>
    </citation>
    <scope>NUCLEOTIDE SEQUENCE</scope>
    <source>
        <strain evidence="2">AP13</strain>
    </source>
</reference>
<feature type="domain" description="DUF7595" evidence="1">
    <location>
        <begin position="1"/>
        <end position="270"/>
    </location>
</feature>
<dbReference type="PANTHER" id="PTHR35828">
    <property type="entry name" value="OS08G0203800 PROTEIN-RELATED"/>
    <property type="match status" value="1"/>
</dbReference>
<evidence type="ECO:0000313" key="3">
    <source>
        <dbReference type="Proteomes" id="UP000823388"/>
    </source>
</evidence>
<gene>
    <name evidence="2" type="ORF">PVAP13_2KG574000</name>
</gene>
<accession>A0A8T0WCU9</accession>
<organism evidence="2 3">
    <name type="scientific">Panicum virgatum</name>
    <name type="common">Blackwell switchgrass</name>
    <dbReference type="NCBI Taxonomy" id="38727"/>
    <lineage>
        <taxon>Eukaryota</taxon>
        <taxon>Viridiplantae</taxon>
        <taxon>Streptophyta</taxon>
        <taxon>Embryophyta</taxon>
        <taxon>Tracheophyta</taxon>
        <taxon>Spermatophyta</taxon>
        <taxon>Magnoliopsida</taxon>
        <taxon>Liliopsida</taxon>
        <taxon>Poales</taxon>
        <taxon>Poaceae</taxon>
        <taxon>PACMAD clade</taxon>
        <taxon>Panicoideae</taxon>
        <taxon>Panicodae</taxon>
        <taxon>Paniceae</taxon>
        <taxon>Panicinae</taxon>
        <taxon>Panicum</taxon>
        <taxon>Panicum sect. Hiantes</taxon>
    </lineage>
</organism>
<evidence type="ECO:0000313" key="2">
    <source>
        <dbReference type="EMBL" id="KAG2647361.1"/>
    </source>
</evidence>
<dbReference type="InterPro" id="IPR056016">
    <property type="entry name" value="DUF7595"/>
</dbReference>
<sequence length="304" mass="33823">MASRDGLLLVRITDWHPTHQELRVCDLATGRIQTLPPEPAFPVVAQKFWEPYVLLAGDGDGEAGGASGSIRPFQVLKANLVMSDHHRYLQTQTFSSEKGAWGEYAEIRAPHLRGSALLRGGGRPLVAGGAVHWLCITKSGGYVLKLHVRTAQLAVTALPVSFPCSPAAEWGMDYLLATAAAGGELLMVLVADSRKKNNISAWVQTATKPMAKWKQRAQVVMENEAMLRFRNTHRSGSFNVKLHWFAERSGLVLFSSYVYGEFWLDLRSMEIVRWFPGYPELFGTRSLPYEMDLSSWVPTFTSTI</sequence>
<dbReference type="EMBL" id="CM029039">
    <property type="protein sequence ID" value="KAG2647361.1"/>
    <property type="molecule type" value="Genomic_DNA"/>
</dbReference>
<protein>
    <recommendedName>
        <fullName evidence="1">DUF7595 domain-containing protein</fullName>
    </recommendedName>
</protein>
<evidence type="ECO:0000259" key="1">
    <source>
        <dbReference type="Pfam" id="PF24523"/>
    </source>
</evidence>
<name>A0A8T0WCU9_PANVG</name>
<keyword evidence="3" id="KW-1185">Reference proteome</keyword>
<dbReference type="AlphaFoldDB" id="A0A8T0WCU9"/>
<comment type="caution">
    <text evidence="2">The sequence shown here is derived from an EMBL/GenBank/DDBJ whole genome shotgun (WGS) entry which is preliminary data.</text>
</comment>
<dbReference type="PANTHER" id="PTHR35828:SF23">
    <property type="entry name" value="F-BOX DOMAIN-CONTAINING PROTEIN"/>
    <property type="match status" value="1"/>
</dbReference>
<dbReference type="Proteomes" id="UP000823388">
    <property type="component" value="Chromosome 2K"/>
</dbReference>
<proteinExistence type="predicted"/>